<dbReference type="AlphaFoldDB" id="A0A5C4LPS2"/>
<sequence>MIAMAAPAHADTSITLSLRDEAGQGPSVTLECSPPGGTHPHAESACRTLTAVHGDFGKLPTKQRLCPMIYAPVTATALGHWHARPVVFHQTYPNRCVASAQTANVFDF</sequence>
<organism evidence="11 12">
    <name type="scientific">Amycolatopsis alkalitolerans</name>
    <dbReference type="NCBI Taxonomy" id="2547244"/>
    <lineage>
        <taxon>Bacteria</taxon>
        <taxon>Bacillati</taxon>
        <taxon>Actinomycetota</taxon>
        <taxon>Actinomycetes</taxon>
        <taxon>Pseudonocardiales</taxon>
        <taxon>Pseudonocardiaceae</taxon>
        <taxon>Amycolatopsis</taxon>
    </lineage>
</organism>
<keyword evidence="4" id="KW-0964">Secreted</keyword>
<reference evidence="11 12" key="1">
    <citation type="submission" date="2019-06" db="EMBL/GenBank/DDBJ databases">
        <title>Amycolatopsis alkalitolerans sp. nov., isolated from Gastrodia elata Blume.</title>
        <authorList>
            <person name="Narsing Rao M.P."/>
            <person name="Li W.J."/>
        </authorList>
    </citation>
    <scope>NUCLEOTIDE SEQUENCE [LARGE SCALE GENOMIC DNA]</scope>
    <source>
        <strain evidence="11 12">SYSUP0005</strain>
    </source>
</reference>
<dbReference type="InterPro" id="IPR023549">
    <property type="entry name" value="Subtilisin_inhibitor"/>
</dbReference>
<evidence type="ECO:0000256" key="5">
    <source>
        <dbReference type="ARBA" id="ARBA00022690"/>
    </source>
</evidence>
<gene>
    <name evidence="11" type="ORF">FG385_31830</name>
</gene>
<dbReference type="PRINTS" id="PR00294">
    <property type="entry name" value="SSBTLNINHBTR"/>
</dbReference>
<comment type="subunit">
    <text evidence="3">Homodimer.</text>
</comment>
<dbReference type="EMBL" id="VDFW01000047">
    <property type="protein sequence ID" value="TNC19969.1"/>
    <property type="molecule type" value="Genomic_DNA"/>
</dbReference>
<dbReference type="OrthoDB" id="4567948at2"/>
<accession>A0A5C4LPS2</accession>
<protein>
    <recommendedName>
        <fullName evidence="10">Subtilisin inhibitor domain-containing protein</fullName>
    </recommendedName>
</protein>
<evidence type="ECO:0000259" key="10">
    <source>
        <dbReference type="Pfam" id="PF00720"/>
    </source>
</evidence>
<dbReference type="InterPro" id="IPR000691">
    <property type="entry name" value="Prot_inh_I16_SSI"/>
</dbReference>
<evidence type="ECO:0000256" key="3">
    <source>
        <dbReference type="ARBA" id="ARBA00011738"/>
    </source>
</evidence>
<comment type="subcellular location">
    <subcellularLocation>
        <location evidence="1">Secreted</location>
    </subcellularLocation>
</comment>
<keyword evidence="12" id="KW-1185">Reference proteome</keyword>
<dbReference type="SUPFAM" id="SSF55399">
    <property type="entry name" value="Subtilisin inhibitor"/>
    <property type="match status" value="1"/>
</dbReference>
<evidence type="ECO:0000256" key="4">
    <source>
        <dbReference type="ARBA" id="ARBA00022525"/>
    </source>
</evidence>
<evidence type="ECO:0000313" key="11">
    <source>
        <dbReference type="EMBL" id="TNC19969.1"/>
    </source>
</evidence>
<comment type="similarity">
    <text evidence="2 8">Belongs to the protease inhibitor I16 (SSI) family.</text>
</comment>
<evidence type="ECO:0000256" key="2">
    <source>
        <dbReference type="ARBA" id="ARBA00010472"/>
    </source>
</evidence>
<keyword evidence="5 8" id="KW-0646">Protease inhibitor</keyword>
<evidence type="ECO:0000256" key="7">
    <source>
        <dbReference type="ARBA" id="ARBA00023157"/>
    </source>
</evidence>
<dbReference type="Pfam" id="PF00720">
    <property type="entry name" value="SSI"/>
    <property type="match status" value="1"/>
</dbReference>
<proteinExistence type="inferred from homology"/>
<dbReference type="GO" id="GO:0004867">
    <property type="term" value="F:serine-type endopeptidase inhibitor activity"/>
    <property type="evidence" value="ECO:0007669"/>
    <property type="project" value="UniProtKB-KW"/>
</dbReference>
<comment type="caution">
    <text evidence="11">The sequence shown here is derived from an EMBL/GenBank/DDBJ whole genome shotgun (WGS) entry which is preliminary data.</text>
</comment>
<feature type="region of interest" description="Disordered" evidence="9">
    <location>
        <begin position="1"/>
        <end position="43"/>
    </location>
</feature>
<name>A0A5C4LPS2_9PSEU</name>
<evidence type="ECO:0000256" key="6">
    <source>
        <dbReference type="ARBA" id="ARBA00022900"/>
    </source>
</evidence>
<evidence type="ECO:0000256" key="9">
    <source>
        <dbReference type="SAM" id="MobiDB-lite"/>
    </source>
</evidence>
<evidence type="ECO:0000256" key="1">
    <source>
        <dbReference type="ARBA" id="ARBA00004613"/>
    </source>
</evidence>
<feature type="domain" description="Subtilisin inhibitor" evidence="10">
    <location>
        <begin position="25"/>
        <end position="94"/>
    </location>
</feature>
<keyword evidence="7" id="KW-1015">Disulfide bond</keyword>
<dbReference type="Proteomes" id="UP000305546">
    <property type="component" value="Unassembled WGS sequence"/>
</dbReference>
<dbReference type="GO" id="GO:0005576">
    <property type="term" value="C:extracellular region"/>
    <property type="evidence" value="ECO:0007669"/>
    <property type="project" value="UniProtKB-SubCell"/>
</dbReference>
<dbReference type="Gene3D" id="3.30.350.10">
    <property type="entry name" value="Subtilisin inhibitor-like"/>
    <property type="match status" value="1"/>
</dbReference>
<keyword evidence="6 8" id="KW-0722">Serine protease inhibitor</keyword>
<evidence type="ECO:0000313" key="12">
    <source>
        <dbReference type="Proteomes" id="UP000305546"/>
    </source>
</evidence>
<evidence type="ECO:0000256" key="8">
    <source>
        <dbReference type="RuleBase" id="RU003471"/>
    </source>
</evidence>
<dbReference type="InterPro" id="IPR036819">
    <property type="entry name" value="Subtilisin_inhibitor-like_sf"/>
</dbReference>